<keyword evidence="2" id="KW-1185">Reference proteome</keyword>
<gene>
    <name evidence="1" type="ORF">MELLADRAFT_95648</name>
</gene>
<dbReference type="GeneID" id="18937308"/>
<dbReference type="RefSeq" id="XP_007418239.1">
    <property type="nucleotide sequence ID" value="XM_007418177.1"/>
</dbReference>
<reference evidence="2" key="1">
    <citation type="journal article" date="2011" name="Proc. Natl. Acad. Sci. U.S.A.">
        <title>Obligate biotrophy features unraveled by the genomic analysis of rust fungi.</title>
        <authorList>
            <person name="Duplessis S."/>
            <person name="Cuomo C.A."/>
            <person name="Lin Y.-C."/>
            <person name="Aerts A."/>
            <person name="Tisserant E."/>
            <person name="Veneault-Fourrey C."/>
            <person name="Joly D.L."/>
            <person name="Hacquard S."/>
            <person name="Amselem J."/>
            <person name="Cantarel B.L."/>
            <person name="Chiu R."/>
            <person name="Coutinho P.M."/>
            <person name="Feau N."/>
            <person name="Field M."/>
            <person name="Frey P."/>
            <person name="Gelhaye E."/>
            <person name="Goldberg J."/>
            <person name="Grabherr M.G."/>
            <person name="Kodira C.D."/>
            <person name="Kohler A."/>
            <person name="Kuees U."/>
            <person name="Lindquist E.A."/>
            <person name="Lucas S.M."/>
            <person name="Mago R."/>
            <person name="Mauceli E."/>
            <person name="Morin E."/>
            <person name="Murat C."/>
            <person name="Pangilinan J.L."/>
            <person name="Park R."/>
            <person name="Pearson M."/>
            <person name="Quesneville H."/>
            <person name="Rouhier N."/>
            <person name="Sakthikumar S."/>
            <person name="Salamov A.A."/>
            <person name="Schmutz J."/>
            <person name="Selles B."/>
            <person name="Shapiro H."/>
            <person name="Tanguay P."/>
            <person name="Tuskan G.A."/>
            <person name="Henrissat B."/>
            <person name="Van de Peer Y."/>
            <person name="Rouze P."/>
            <person name="Ellis J.G."/>
            <person name="Dodds P.N."/>
            <person name="Schein J.E."/>
            <person name="Zhong S."/>
            <person name="Hamelin R.C."/>
            <person name="Grigoriev I.V."/>
            <person name="Szabo L.J."/>
            <person name="Martin F."/>
        </authorList>
    </citation>
    <scope>NUCLEOTIDE SEQUENCE [LARGE SCALE GENOMIC DNA]</scope>
    <source>
        <strain evidence="2">98AG31 / pathotype 3-4-7</strain>
    </source>
</reference>
<dbReference type="EMBL" id="GL883175">
    <property type="protein sequence ID" value="EGF98476.1"/>
    <property type="molecule type" value="Genomic_DNA"/>
</dbReference>
<evidence type="ECO:0000313" key="1">
    <source>
        <dbReference type="EMBL" id="EGF98476.1"/>
    </source>
</evidence>
<proteinExistence type="predicted"/>
<sequence length="355" mass="40287">MFSPYLFQCIDFQGFAADKLKLLFQGIIKRHSEHFREIRSRFSYPNEPDKIRSRFSHCNEPDGNPKSRTDLLIEILETSPHLTNIDIDLDPEPHLHATSRDVFYFLNWQSSTTANKISMSSIKSISQLKSLTHLSISSPSPRPPYAEDFLAEILSDLSQLQSFACSSIDATHPKPLDNQQTCRSPLGIHLALLTDLVELELKDAKCFDASWIQLDWKSSLKALSLEGCDRVSLSGLNGFLELFKATLKTLTFVEALGYEQDTWNRNHNDRLWPNLKKLEINSHSFSFRRAVEGITDLCQGYSIEIVFNVDFYNDEDEIPLDTGIVSTYEVEPEGYMYGTGSHGGDWGSCRGACEQ</sequence>
<dbReference type="InterPro" id="IPR032675">
    <property type="entry name" value="LRR_dom_sf"/>
</dbReference>
<evidence type="ECO:0000313" key="2">
    <source>
        <dbReference type="Proteomes" id="UP000001072"/>
    </source>
</evidence>
<name>F4SA30_MELLP</name>
<dbReference type="VEuPathDB" id="FungiDB:MELLADRAFT_95648"/>
<dbReference type="SUPFAM" id="SSF52047">
    <property type="entry name" value="RNI-like"/>
    <property type="match status" value="1"/>
</dbReference>
<organism evidence="2">
    <name type="scientific">Melampsora larici-populina (strain 98AG31 / pathotype 3-4-7)</name>
    <name type="common">Poplar leaf rust fungus</name>
    <dbReference type="NCBI Taxonomy" id="747676"/>
    <lineage>
        <taxon>Eukaryota</taxon>
        <taxon>Fungi</taxon>
        <taxon>Dikarya</taxon>
        <taxon>Basidiomycota</taxon>
        <taxon>Pucciniomycotina</taxon>
        <taxon>Pucciniomycetes</taxon>
        <taxon>Pucciniales</taxon>
        <taxon>Melampsoraceae</taxon>
        <taxon>Melampsora</taxon>
    </lineage>
</organism>
<dbReference type="AlphaFoldDB" id="F4SA30"/>
<evidence type="ECO:0008006" key="3">
    <source>
        <dbReference type="Google" id="ProtNLM"/>
    </source>
</evidence>
<dbReference type="KEGG" id="mlr:MELLADRAFT_95648"/>
<dbReference type="Gene3D" id="3.80.10.10">
    <property type="entry name" value="Ribonuclease Inhibitor"/>
    <property type="match status" value="1"/>
</dbReference>
<dbReference type="STRING" id="747676.F4SA30"/>
<dbReference type="InParanoid" id="F4SA30"/>
<dbReference type="Proteomes" id="UP000001072">
    <property type="component" value="Unassembled WGS sequence"/>
</dbReference>
<dbReference type="OrthoDB" id="2502018at2759"/>
<accession>F4SA30</accession>
<protein>
    <recommendedName>
        <fullName evidence="3">F-box domain-containing protein</fullName>
    </recommendedName>
</protein>
<dbReference type="HOGENOM" id="CLU_780936_0_0_1"/>